<accession>A0ABQ9WSW1</accession>
<organism evidence="1 2">
    <name type="scientific">Blattamonas nauphoetae</name>
    <dbReference type="NCBI Taxonomy" id="2049346"/>
    <lineage>
        <taxon>Eukaryota</taxon>
        <taxon>Metamonada</taxon>
        <taxon>Preaxostyla</taxon>
        <taxon>Oxymonadida</taxon>
        <taxon>Blattamonas</taxon>
    </lineage>
</organism>
<dbReference type="Proteomes" id="UP001281761">
    <property type="component" value="Unassembled WGS sequence"/>
</dbReference>
<dbReference type="SUPFAM" id="SSF51126">
    <property type="entry name" value="Pectin lyase-like"/>
    <property type="match status" value="3"/>
</dbReference>
<name>A0ABQ9WSW1_9EUKA</name>
<proteinExistence type="predicted"/>
<comment type="caution">
    <text evidence="1">The sequence shown here is derived from an EMBL/GenBank/DDBJ whole genome shotgun (WGS) entry which is preliminary data.</text>
</comment>
<evidence type="ECO:0000313" key="1">
    <source>
        <dbReference type="EMBL" id="KAK2942587.1"/>
    </source>
</evidence>
<keyword evidence="2" id="KW-1185">Reference proteome</keyword>
<dbReference type="EMBL" id="JARBJD010000398">
    <property type="protein sequence ID" value="KAK2942587.1"/>
    <property type="molecule type" value="Genomic_DNA"/>
</dbReference>
<protein>
    <submittedName>
        <fullName evidence="1">Uncharacterized protein</fullName>
    </submittedName>
</protein>
<dbReference type="PANTHER" id="PTHR11319:SF35">
    <property type="entry name" value="OUTER MEMBRANE PROTEIN PMPC-RELATED"/>
    <property type="match status" value="1"/>
</dbReference>
<dbReference type="PANTHER" id="PTHR11319">
    <property type="entry name" value="G PROTEIN-COUPLED RECEPTOR-RELATED"/>
    <property type="match status" value="1"/>
</dbReference>
<dbReference type="InterPro" id="IPR011050">
    <property type="entry name" value="Pectin_lyase_fold/virulence"/>
</dbReference>
<evidence type="ECO:0000313" key="2">
    <source>
        <dbReference type="Proteomes" id="UP001281761"/>
    </source>
</evidence>
<gene>
    <name evidence="1" type="ORF">BLNAU_22504</name>
</gene>
<reference evidence="1 2" key="1">
    <citation type="journal article" date="2022" name="bioRxiv">
        <title>Genomics of Preaxostyla Flagellates Illuminates Evolutionary Transitions and the Path Towards Mitochondrial Loss.</title>
        <authorList>
            <person name="Novak L.V.F."/>
            <person name="Treitli S.C."/>
            <person name="Pyrih J."/>
            <person name="Halakuc P."/>
            <person name="Pipaliya S.V."/>
            <person name="Vacek V."/>
            <person name="Brzon O."/>
            <person name="Soukal P."/>
            <person name="Eme L."/>
            <person name="Dacks J.B."/>
            <person name="Karnkowska A."/>
            <person name="Elias M."/>
            <person name="Hampl V."/>
        </authorList>
    </citation>
    <scope>NUCLEOTIDE SEQUENCE [LARGE SCALE GENOMIC DNA]</scope>
    <source>
        <strain evidence="1">NAU3</strain>
        <tissue evidence="1">Gut</tissue>
    </source>
</reference>
<sequence>MTSTHNTHTPSDSRLSQSCLDVSVKESIGALQGTMIQDFNLGGSLLCQNTTFAICQTSPSPYQDDFIAKVFKSFFAKEIPSVITDYMFSGSYGPEDIFHFWSLRPGGYTDGLTPCNYSTVSTSISFTTCTFTGMVDSEDRQWPHTSGGGAIRHMCLSPLTVTGCTFSQCNTTVGSGGAILSNVAASDIPNLVTINSSSFTSCSALSSGGAVAFVENGVCLISKSHFTNCSCDGSGGGASTFACTVTDSVFESNSAKQNSGGIHVDGNDATIRFSRFSNNSAASGHKDTNLMDVFSDSWTFFGCRWSADGSWESQSTLFVADWNADGDCSNESPCASLSKAIGTINADETHDLRMSSGSFGSAEIDRDMTLTITHHFTEAVQDGDEQPASFSLLITARSSVEVKSMLLSPIAAQPLVRCSGTASGVFLSNLHILNLQTVTASLFVFAAGATTLHNIRAKHISGCQHPLIDISGAGTVIISHSIFDDIKSSSCVISVNEVDTTIDTCHFKNIERTSGNGAAALDVKTQLPFTLGASFVRCSSLQGKAGALFLDTTDPTVLTSYGTFFIDNRGKDDTSAHDIFVNSPMIDAPLFSNFMSTLSRTPSLLDNEGRSHDLNGPSFLTVFDDDINEMSKKVWDSHVLSQSDLESINFSDVLQHQDDLIILFHTHPKQSTAIQSVDVPSNTRFEIGADIPSYFTTITQSGANPTVWFTCKSEGDLTINFLTLFISSSRTTAPFVLQDSSRVTLSTCIFHSDGGQSKAPFFSSNGELTLQSILLSDLTFDDCSCIVATGGMFTVYCSQGQVAACFSNITSTGNGSVLNACDTAIQIAPSPFLNCHAANGGALYLHNCEIQSIAAPFFDCSATQRGGAVYVSDNRDEDGQLQIDPICFVRCSADLGGAFFLLNTGSRSVAIGGYPTAFMIIQRVFAFPLFFDCTARVRGSGGYLDGSIKDDQISLTMFSSSNSALSEGSDLFITSSLYNSLQDPASVFSNMKDNCWSLSGRSEKPGLNKHVAVEDHPEASFNFEIPVFAISLYEGQRSYSCANAAYTDCTVISDYLEFIHTRTDDDAFFQVPVYLQKTCHFVEMGRITKQSVLLLKSEDPYQLPFTEVDMHESEFSTSTDTVFFSVEEQGALEIRDLILVWNNKRSLCQSAHPTALTKLTECTLKLNITLEISLIICQAGSLSIDHSTFTSEGTPIPITSPIITTGLSSLSSNSETGGGKITLSELTLENLVVGGTIGTIELDNVESVSLSKLTFTNVVKDGVSDNAVRIIITGSELHKHIVPTSNNGFTRNDDEDLYQTLDLSEHLGSVYRAATLLIYLSIFRNEVIIVGTEGRDINGCGDDKYVCHSLDIADTHLLSAVPSTISILDSAELNTALDLTMDLTTITSKGAQSTVVVSSEGALINHKTGSVSHELVLEKLKFSFASGRSSSLIQSTSGSLFVSSCDFSSTSSNAVFLHSASALITRCSFASLSNPTSGGAVHAELSSSDTLTITSCSFDSCSSQGNGGSVSVVVAGGELEISDCNFTSSSSEQNGGALFVDLSSLETGSYRLTSLSFTSSCTCSGDGKWVFVTGQDFVSLVTKASWTGTFESLRLRSDADKLWGLDLAEAASSPRRSISLLHFLLGNASRTAESIVFVGQNGKDEMGCGETKTSLCRTVEWSLTEAAGSVVDIAVVSNALLTSSIVLSHSDVQISSDSGILCPFAVSLDHPSSAPTSMIRMDGESALALSFLSRPLSPNQY</sequence>